<dbReference type="Proteomes" id="UP000177230">
    <property type="component" value="Unassembled WGS sequence"/>
</dbReference>
<gene>
    <name evidence="1" type="ORF">A2024_05670</name>
</gene>
<protein>
    <submittedName>
        <fullName evidence="1">Uncharacterized protein</fullName>
    </submittedName>
</protein>
<sequence length="231" mass="26603">MKTIDSIILASSGLIFASMIWKFKAYLSSAGPDTKIYKSREEIKSIISEVINYSSNYTLWGIAGELSPFFYESIIDELVNLVNNKNGKIEFIAGPKILIKDELYNLYISENGKNKENYWKAHPLINLAYTQPDKVKIYLKKNNREKTHCFCSDNTDSPTITEREHRELESAPVLVERNSTAGYMELHDRFNEVINSKQADLWNPRSSCASEIIQYMSCSQMRDHNSNHEQI</sequence>
<reference evidence="1 2" key="1">
    <citation type="journal article" date="2016" name="Nat. Commun.">
        <title>Thousands of microbial genomes shed light on interconnected biogeochemical processes in an aquifer system.</title>
        <authorList>
            <person name="Anantharaman K."/>
            <person name="Brown C.T."/>
            <person name="Hug L.A."/>
            <person name="Sharon I."/>
            <person name="Castelle C.J."/>
            <person name="Probst A.J."/>
            <person name="Thomas B.C."/>
            <person name="Singh A."/>
            <person name="Wilkins M.J."/>
            <person name="Karaoz U."/>
            <person name="Brodie E.L."/>
            <person name="Williams K.H."/>
            <person name="Hubbard S.S."/>
            <person name="Banfield J.F."/>
        </authorList>
    </citation>
    <scope>NUCLEOTIDE SEQUENCE [LARGE SCALE GENOMIC DNA]</scope>
</reference>
<evidence type="ECO:0000313" key="2">
    <source>
        <dbReference type="Proteomes" id="UP000177230"/>
    </source>
</evidence>
<proteinExistence type="predicted"/>
<accession>A0A1F5RI52</accession>
<organism evidence="1 2">
    <name type="scientific">Candidatus Edwardsbacteria bacterium GWF2_54_11</name>
    <dbReference type="NCBI Taxonomy" id="1817851"/>
    <lineage>
        <taxon>Bacteria</taxon>
        <taxon>Candidatus Edwardsiibacteriota</taxon>
    </lineage>
</organism>
<comment type="caution">
    <text evidence="1">The sequence shown here is derived from an EMBL/GenBank/DDBJ whole genome shotgun (WGS) entry which is preliminary data.</text>
</comment>
<evidence type="ECO:0000313" key="1">
    <source>
        <dbReference type="EMBL" id="OGF14022.1"/>
    </source>
</evidence>
<dbReference type="AlphaFoldDB" id="A0A1F5RI52"/>
<name>A0A1F5RI52_9BACT</name>
<dbReference type="EMBL" id="MFFM01000009">
    <property type="protein sequence ID" value="OGF14022.1"/>
    <property type="molecule type" value="Genomic_DNA"/>
</dbReference>